<proteinExistence type="predicted"/>
<dbReference type="Proteomes" id="UP000765509">
    <property type="component" value="Unassembled WGS sequence"/>
</dbReference>
<evidence type="ECO:0000313" key="2">
    <source>
        <dbReference type="EMBL" id="MBW0502035.1"/>
    </source>
</evidence>
<organism evidence="2 3">
    <name type="scientific">Austropuccinia psidii MF-1</name>
    <dbReference type="NCBI Taxonomy" id="1389203"/>
    <lineage>
        <taxon>Eukaryota</taxon>
        <taxon>Fungi</taxon>
        <taxon>Dikarya</taxon>
        <taxon>Basidiomycota</taxon>
        <taxon>Pucciniomycotina</taxon>
        <taxon>Pucciniomycetes</taxon>
        <taxon>Pucciniales</taxon>
        <taxon>Sphaerophragmiaceae</taxon>
        <taxon>Austropuccinia</taxon>
    </lineage>
</organism>
<name>A0A9Q3DFG0_9BASI</name>
<comment type="caution">
    <text evidence="2">The sequence shown here is derived from an EMBL/GenBank/DDBJ whole genome shotgun (WGS) entry which is preliminary data.</text>
</comment>
<dbReference type="EMBL" id="AVOT02016623">
    <property type="protein sequence ID" value="MBW0502035.1"/>
    <property type="molecule type" value="Genomic_DNA"/>
</dbReference>
<keyword evidence="3" id="KW-1185">Reference proteome</keyword>
<accession>A0A9Q3DFG0</accession>
<reference evidence="2" key="1">
    <citation type="submission" date="2021-03" db="EMBL/GenBank/DDBJ databases">
        <title>Draft genome sequence of rust myrtle Austropuccinia psidii MF-1, a brazilian biotype.</title>
        <authorList>
            <person name="Quecine M.C."/>
            <person name="Pachon D.M.R."/>
            <person name="Bonatelli M.L."/>
            <person name="Correr F.H."/>
            <person name="Franceschini L.M."/>
            <person name="Leite T.F."/>
            <person name="Margarido G.R.A."/>
            <person name="Almeida C.A."/>
            <person name="Ferrarezi J.A."/>
            <person name="Labate C.A."/>
        </authorList>
    </citation>
    <scope>NUCLEOTIDE SEQUENCE</scope>
    <source>
        <strain evidence="2">MF-1</strain>
    </source>
</reference>
<evidence type="ECO:0000313" key="3">
    <source>
        <dbReference type="Proteomes" id="UP000765509"/>
    </source>
</evidence>
<evidence type="ECO:0000256" key="1">
    <source>
        <dbReference type="SAM" id="MobiDB-lite"/>
    </source>
</evidence>
<feature type="region of interest" description="Disordered" evidence="1">
    <location>
        <begin position="49"/>
        <end position="78"/>
    </location>
</feature>
<gene>
    <name evidence="2" type="ORF">O181_041750</name>
</gene>
<protein>
    <submittedName>
        <fullName evidence="2">Uncharacterized protein</fullName>
    </submittedName>
</protein>
<dbReference type="AlphaFoldDB" id="A0A9Q3DFG0"/>
<sequence>MSERDTLERPYGNHQRLESTRKFRLLKERASRIRESQATIIAIGEKLNQTGPTLIPSGSQVVDQPSSPVASHHSGTSR</sequence>